<dbReference type="InterPro" id="IPR023473">
    <property type="entry name" value="AMMECR1"/>
</dbReference>
<dbReference type="Proteomes" id="UP001176517">
    <property type="component" value="Unassembled WGS sequence"/>
</dbReference>
<feature type="region of interest" description="Disordered" evidence="1">
    <location>
        <begin position="1"/>
        <end position="26"/>
    </location>
</feature>
<reference evidence="3" key="1">
    <citation type="journal article" date="2023" name="PhytoFront">
        <title>Draft Genome Resources of Seven Strains of Tilletia horrida, Causal Agent of Kernel Smut of Rice.</title>
        <authorList>
            <person name="Khanal S."/>
            <person name="Antony Babu S."/>
            <person name="Zhou X.G."/>
        </authorList>
    </citation>
    <scope>NUCLEOTIDE SEQUENCE</scope>
    <source>
        <strain evidence="3">TX6</strain>
    </source>
</reference>
<dbReference type="EMBL" id="JAPDMZ010000074">
    <property type="protein sequence ID" value="KAK0551609.1"/>
    <property type="molecule type" value="Genomic_DNA"/>
</dbReference>
<feature type="domain" description="AMMECR1" evidence="2">
    <location>
        <begin position="26"/>
        <end position="244"/>
    </location>
</feature>
<evidence type="ECO:0000256" key="1">
    <source>
        <dbReference type="SAM" id="MobiDB-lite"/>
    </source>
</evidence>
<name>A0AAN6GV82_9BASI</name>
<dbReference type="SUPFAM" id="SSF143447">
    <property type="entry name" value="AMMECR1-like"/>
    <property type="match status" value="1"/>
</dbReference>
<accession>A0AAN6GV82</accession>
<keyword evidence="4" id="KW-1185">Reference proteome</keyword>
<protein>
    <recommendedName>
        <fullName evidence="2">AMMECR1 domain-containing protein</fullName>
    </recommendedName>
</protein>
<dbReference type="PROSITE" id="PS51112">
    <property type="entry name" value="AMMECR1"/>
    <property type="match status" value="1"/>
</dbReference>
<dbReference type="InterPro" id="IPR027485">
    <property type="entry name" value="AMMECR1_N"/>
</dbReference>
<gene>
    <name evidence="3" type="ORF">OC846_003205</name>
</gene>
<dbReference type="PANTHER" id="PTHR13016:SF0">
    <property type="entry name" value="AMME SYNDROME CANDIDATE GENE 1 PROTEIN"/>
    <property type="match status" value="1"/>
</dbReference>
<dbReference type="AlphaFoldDB" id="A0AAN6GV82"/>
<dbReference type="NCBIfam" id="TIGR00296">
    <property type="entry name" value="TIGR00296 family protein"/>
    <property type="match status" value="1"/>
</dbReference>
<comment type="caution">
    <text evidence="3">The sequence shown here is derived from an EMBL/GenBank/DDBJ whole genome shotgun (WGS) entry which is preliminary data.</text>
</comment>
<organism evidence="3 4">
    <name type="scientific">Tilletia horrida</name>
    <dbReference type="NCBI Taxonomy" id="155126"/>
    <lineage>
        <taxon>Eukaryota</taxon>
        <taxon>Fungi</taxon>
        <taxon>Dikarya</taxon>
        <taxon>Basidiomycota</taxon>
        <taxon>Ustilaginomycotina</taxon>
        <taxon>Exobasidiomycetes</taxon>
        <taxon>Tilletiales</taxon>
        <taxon>Tilletiaceae</taxon>
        <taxon>Tilletia</taxon>
    </lineage>
</organism>
<dbReference type="InterPro" id="IPR002733">
    <property type="entry name" value="AMMECR1_domain"/>
</dbReference>
<dbReference type="Pfam" id="PF01871">
    <property type="entry name" value="AMMECR1"/>
    <property type="match status" value="1"/>
</dbReference>
<evidence type="ECO:0000313" key="4">
    <source>
        <dbReference type="Proteomes" id="UP001176517"/>
    </source>
</evidence>
<dbReference type="PANTHER" id="PTHR13016">
    <property type="entry name" value="AMMECR1 HOMOLOG"/>
    <property type="match status" value="1"/>
</dbReference>
<dbReference type="InterPro" id="IPR036071">
    <property type="entry name" value="AMMECR1_dom_sf"/>
</dbReference>
<evidence type="ECO:0000313" key="3">
    <source>
        <dbReference type="EMBL" id="KAK0551609.1"/>
    </source>
</evidence>
<evidence type="ECO:0000259" key="2">
    <source>
        <dbReference type="PROSITE" id="PS51112"/>
    </source>
</evidence>
<proteinExistence type="predicted"/>
<sequence length="251" mass="27567">MAPDGEAKSALANGSRAGGSKQATASVDQGGVVLPEHCYYCFDVLEAELKSSKGSYSRYASTSAAAENVTPHFENTTDDPLFVTWNIFSSHSRKPTPRLRGCIGTFSPTPLAEGLRDYALTSALHDTRFDPISTEEMLRLECGVSLLTDFEECEDHLDWEIGTHGIYIYLPNPRKSSSRATLTATYLPDVAPAQGWTKEEAIDSAIEKAGWSGPVDAAMRNSLRVRRYQSAKVSCTYEQWQTWKQSNGAKP</sequence>
<dbReference type="Gene3D" id="3.30.700.20">
    <property type="entry name" value="Hypothetical protein ph0010, domain 1"/>
    <property type="match status" value="1"/>
</dbReference>